<reference evidence="1" key="1">
    <citation type="submission" date="2019-12" db="EMBL/GenBank/DDBJ databases">
        <title>An insight into the sialome of adult female Ixodes ricinus ticks feeding for 6 days.</title>
        <authorList>
            <person name="Perner J."/>
            <person name="Ribeiro J.M.C."/>
        </authorList>
    </citation>
    <scope>NUCLEOTIDE SEQUENCE</scope>
    <source>
        <strain evidence="1">Semi-engorged</strain>
        <tissue evidence="1">Salivary glands</tissue>
    </source>
</reference>
<organism evidence="1">
    <name type="scientific">Ixodes ricinus</name>
    <name type="common">Common tick</name>
    <name type="synonym">Acarus ricinus</name>
    <dbReference type="NCBI Taxonomy" id="34613"/>
    <lineage>
        <taxon>Eukaryota</taxon>
        <taxon>Metazoa</taxon>
        <taxon>Ecdysozoa</taxon>
        <taxon>Arthropoda</taxon>
        <taxon>Chelicerata</taxon>
        <taxon>Arachnida</taxon>
        <taxon>Acari</taxon>
        <taxon>Parasitiformes</taxon>
        <taxon>Ixodida</taxon>
        <taxon>Ixodoidea</taxon>
        <taxon>Ixodidae</taxon>
        <taxon>Ixodinae</taxon>
        <taxon>Ixodes</taxon>
    </lineage>
</organism>
<sequence>MPSLGIGGLLAGQPVFTAARCARISAATSTTKSESSNRFSVRPSRRWCVSAALQRGESPEYPLRSLLLLSRRFFRVSTFPDAGQDCDVCSLVLRLC</sequence>
<dbReference type="EMBL" id="GIFC01005299">
    <property type="protein sequence ID" value="MXU87382.1"/>
    <property type="molecule type" value="Transcribed_RNA"/>
</dbReference>
<protein>
    <submittedName>
        <fullName evidence="1">Putative secreted protein</fullName>
    </submittedName>
</protein>
<name>A0A6B0U4D1_IXORI</name>
<accession>A0A6B0U4D1</accession>
<dbReference type="AlphaFoldDB" id="A0A6B0U4D1"/>
<proteinExistence type="predicted"/>
<evidence type="ECO:0000313" key="1">
    <source>
        <dbReference type="EMBL" id="MXU87382.1"/>
    </source>
</evidence>